<reference evidence="6" key="1">
    <citation type="journal article" date="2019" name="Int. J. Syst. Evol. Microbiol.">
        <title>The Global Catalogue of Microorganisms (GCM) 10K type strain sequencing project: providing services to taxonomists for standard genome sequencing and annotation.</title>
        <authorList>
            <consortium name="The Broad Institute Genomics Platform"/>
            <consortium name="The Broad Institute Genome Sequencing Center for Infectious Disease"/>
            <person name="Wu L."/>
            <person name="Ma J."/>
        </authorList>
    </citation>
    <scope>NUCLEOTIDE SEQUENCE [LARGE SCALE GENOMIC DNA]</scope>
    <source>
        <strain evidence="6">CCUG 36956</strain>
    </source>
</reference>
<dbReference type="InterPro" id="IPR011990">
    <property type="entry name" value="TPR-like_helical_dom_sf"/>
</dbReference>
<name>A0ABW1JTU9_9NOCA</name>
<dbReference type="SUPFAM" id="SSF46894">
    <property type="entry name" value="C-terminal effector domain of the bipartite response regulators"/>
    <property type="match status" value="1"/>
</dbReference>
<dbReference type="Pfam" id="PF03704">
    <property type="entry name" value="BTAD"/>
    <property type="match status" value="1"/>
</dbReference>
<evidence type="ECO:0000256" key="1">
    <source>
        <dbReference type="ARBA" id="ARBA00005820"/>
    </source>
</evidence>
<dbReference type="RefSeq" id="WP_378607285.1">
    <property type="nucleotide sequence ID" value="NZ_JBHSQN010000011.1"/>
</dbReference>
<gene>
    <name evidence="5" type="ORF">ACFP3H_17760</name>
</gene>
<dbReference type="Gene3D" id="3.40.50.300">
    <property type="entry name" value="P-loop containing nucleotide triphosphate hydrolases"/>
    <property type="match status" value="1"/>
</dbReference>
<sequence length="923" mass="99125">MLFLRALGSITVEVDGDLVDLGGPVPRRFLAALSMAGATVLSDDALAERVWGERQPRGARATLRVLASRLRTALGPDGRELLQRRDSGFVLAVAPEQTDYGRFKALVAEGVDPASGPAESLRSLNAALALWRGEPWPELDSEAAPERTGLTELREVAVEELAAARLATGDPTTAVAELSEAVTAAPFRERRWELLALGLYRTGRQVQALAELRRVRELLVEELGVDPGPGLRALERRMLDHDPDLLLETPGAQQVSSRPPPRPLSTFLGREHDSALLSDLLTTDRLVTVVGPAGVGKTRLVIEHPAAERWFVRLGDVADGDTATTAIANALGLVQYSGDPLPLICRALSTRPGLLILDNCEHLIDPVAHLAVTLLAACPDLRILATSRQPLRVDGEQVFTLDPLPVDPDGPAVRLLFDRVRATNPRWQPTPADHGAAQELCVLLDGLPLAIELAAARERAFGLAGITAHLRDRRDVLGTTPRGSLSRHADLHAALGWSIDTLAAPDRALLLRLWPFEGGFTWQAAAAVQHRDAGVLASLAALVDRSVLTLDRTSGTRYRLLETVRAYCRAADPDPDATLAAHAHWVRAFAAEQAALLTGHHAGRAYRVLAADLPNLRAGIAHDLEHHPVEALRTVAALQFAWGVLGLVAFGRTLTRTALAAATEATPAERAHGLLGLSIVSFHAGDATEAMTCAESAMTLLGGPETERELWLHALMYRGLALTALGDPATARTAVDELLAEVDRLPTPDWIRGCAQFGQGTVLLLEGHRRDAQDWLRAARRLSADCGHLWCEGMAEVALAWAILADPHDTDGATEALTALDRALAVFARQSNIADALGAVYAATYALVVRGAPEQALRLRAAALHHSARIGADPRRYTQFAHPAVRARVDHLPAPSEPPTEMSWPAVVELVATVAGRRELEAL</sequence>
<dbReference type="Gene3D" id="1.10.10.10">
    <property type="entry name" value="Winged helix-like DNA-binding domain superfamily/Winged helix DNA-binding domain"/>
    <property type="match status" value="1"/>
</dbReference>
<dbReference type="InterPro" id="IPR036388">
    <property type="entry name" value="WH-like_DNA-bd_sf"/>
</dbReference>
<evidence type="ECO:0000313" key="6">
    <source>
        <dbReference type="Proteomes" id="UP001596223"/>
    </source>
</evidence>
<evidence type="ECO:0000313" key="5">
    <source>
        <dbReference type="EMBL" id="MFC6012906.1"/>
    </source>
</evidence>
<evidence type="ECO:0000259" key="4">
    <source>
        <dbReference type="SMART" id="SM01043"/>
    </source>
</evidence>
<dbReference type="SUPFAM" id="SSF48452">
    <property type="entry name" value="TPR-like"/>
    <property type="match status" value="2"/>
</dbReference>
<proteinExistence type="inferred from homology"/>
<feature type="domain" description="OmpR/PhoB-type" evidence="3">
    <location>
        <begin position="16"/>
        <end position="91"/>
    </location>
</feature>
<dbReference type="InterPro" id="IPR005158">
    <property type="entry name" value="BTAD"/>
</dbReference>
<dbReference type="Proteomes" id="UP001596223">
    <property type="component" value="Unassembled WGS sequence"/>
</dbReference>
<organism evidence="5 6">
    <name type="scientific">Nocardia lasii</name>
    <dbReference type="NCBI Taxonomy" id="1616107"/>
    <lineage>
        <taxon>Bacteria</taxon>
        <taxon>Bacillati</taxon>
        <taxon>Actinomycetota</taxon>
        <taxon>Actinomycetes</taxon>
        <taxon>Mycobacteriales</taxon>
        <taxon>Nocardiaceae</taxon>
        <taxon>Nocardia</taxon>
    </lineage>
</organism>
<comment type="similarity">
    <text evidence="1">Belongs to the AfsR/DnrI/RedD regulatory family.</text>
</comment>
<dbReference type="EMBL" id="JBHSQN010000011">
    <property type="protein sequence ID" value="MFC6012906.1"/>
    <property type="molecule type" value="Genomic_DNA"/>
</dbReference>
<dbReference type="SMART" id="SM00862">
    <property type="entry name" value="Trans_reg_C"/>
    <property type="match status" value="1"/>
</dbReference>
<dbReference type="PANTHER" id="PTHR47691">
    <property type="entry name" value="REGULATOR-RELATED"/>
    <property type="match status" value="1"/>
</dbReference>
<dbReference type="InterPro" id="IPR001867">
    <property type="entry name" value="OmpR/PhoB-type_DNA-bd"/>
</dbReference>
<dbReference type="InterPro" id="IPR058852">
    <property type="entry name" value="HTH_77"/>
</dbReference>
<feature type="domain" description="Bacterial transcriptional activator" evidence="4">
    <location>
        <begin position="98"/>
        <end position="239"/>
    </location>
</feature>
<dbReference type="SUPFAM" id="SSF52540">
    <property type="entry name" value="P-loop containing nucleoside triphosphate hydrolases"/>
    <property type="match status" value="1"/>
</dbReference>
<keyword evidence="6" id="KW-1185">Reference proteome</keyword>
<evidence type="ECO:0000259" key="3">
    <source>
        <dbReference type="SMART" id="SM00862"/>
    </source>
</evidence>
<dbReference type="SMART" id="SM01043">
    <property type="entry name" value="BTAD"/>
    <property type="match status" value="1"/>
</dbReference>
<keyword evidence="2" id="KW-0238">DNA-binding</keyword>
<dbReference type="PANTHER" id="PTHR47691:SF3">
    <property type="entry name" value="HTH-TYPE TRANSCRIPTIONAL REGULATOR RV0890C-RELATED"/>
    <property type="match status" value="1"/>
</dbReference>
<evidence type="ECO:0000256" key="2">
    <source>
        <dbReference type="ARBA" id="ARBA00023125"/>
    </source>
</evidence>
<protein>
    <submittedName>
        <fullName evidence="5">BTAD domain-containing putative transcriptional regulator</fullName>
    </submittedName>
</protein>
<dbReference type="InterPro" id="IPR027417">
    <property type="entry name" value="P-loop_NTPase"/>
</dbReference>
<accession>A0ABW1JTU9</accession>
<dbReference type="CDD" id="cd15831">
    <property type="entry name" value="BTAD"/>
    <property type="match status" value="1"/>
</dbReference>
<comment type="caution">
    <text evidence="5">The sequence shown here is derived from an EMBL/GenBank/DDBJ whole genome shotgun (WGS) entry which is preliminary data.</text>
</comment>
<dbReference type="Pfam" id="PF25872">
    <property type="entry name" value="HTH_77"/>
    <property type="match status" value="1"/>
</dbReference>
<dbReference type="Gene3D" id="1.25.40.10">
    <property type="entry name" value="Tetratricopeptide repeat domain"/>
    <property type="match status" value="2"/>
</dbReference>
<dbReference type="InterPro" id="IPR016032">
    <property type="entry name" value="Sig_transdc_resp-reg_C-effctor"/>
</dbReference>